<proteinExistence type="predicted"/>
<evidence type="ECO:0000313" key="1">
    <source>
        <dbReference type="EMBL" id="CAG8473540.1"/>
    </source>
</evidence>
<keyword evidence="2" id="KW-1185">Reference proteome</keyword>
<evidence type="ECO:0000313" key="2">
    <source>
        <dbReference type="Proteomes" id="UP000789920"/>
    </source>
</evidence>
<accession>A0ACA9KHB8</accession>
<name>A0ACA9KHB8_9GLOM</name>
<reference evidence="1" key="1">
    <citation type="submission" date="2021-06" db="EMBL/GenBank/DDBJ databases">
        <authorList>
            <person name="Kallberg Y."/>
            <person name="Tangrot J."/>
            <person name="Rosling A."/>
        </authorList>
    </citation>
    <scope>NUCLEOTIDE SEQUENCE</scope>
    <source>
        <strain evidence="1">MA461A</strain>
    </source>
</reference>
<dbReference type="Proteomes" id="UP000789920">
    <property type="component" value="Unassembled WGS sequence"/>
</dbReference>
<dbReference type="EMBL" id="CAJVQC010000540">
    <property type="protein sequence ID" value="CAG8473540.1"/>
    <property type="molecule type" value="Genomic_DNA"/>
</dbReference>
<protein>
    <submittedName>
        <fullName evidence="1">19631_t:CDS:1</fullName>
    </submittedName>
</protein>
<sequence>MKGFSELSSGNTILFYLCFVVIFHIIGAVVIGDTKYLHHWYSL</sequence>
<organism evidence="1 2">
    <name type="scientific">Racocetra persica</name>
    <dbReference type="NCBI Taxonomy" id="160502"/>
    <lineage>
        <taxon>Eukaryota</taxon>
        <taxon>Fungi</taxon>
        <taxon>Fungi incertae sedis</taxon>
        <taxon>Mucoromycota</taxon>
        <taxon>Glomeromycotina</taxon>
        <taxon>Glomeromycetes</taxon>
        <taxon>Diversisporales</taxon>
        <taxon>Gigasporaceae</taxon>
        <taxon>Racocetra</taxon>
    </lineage>
</organism>
<gene>
    <name evidence="1" type="ORF">RPERSI_LOCUS688</name>
</gene>
<comment type="caution">
    <text evidence="1">The sequence shown here is derived from an EMBL/GenBank/DDBJ whole genome shotgun (WGS) entry which is preliminary data.</text>
</comment>